<dbReference type="InterPro" id="IPR029052">
    <property type="entry name" value="Metallo-depent_PP-like"/>
</dbReference>
<keyword evidence="1" id="KW-0479">Metal-binding</keyword>
<evidence type="ECO:0000313" key="4">
    <source>
        <dbReference type="EMBL" id="MBC5638116.1"/>
    </source>
</evidence>
<gene>
    <name evidence="4" type="ORF">H8S33_15065</name>
</gene>
<organism evidence="4 5">
    <name type="scientific">Ornithinibacillus hominis</name>
    <dbReference type="NCBI Taxonomy" id="2763055"/>
    <lineage>
        <taxon>Bacteria</taxon>
        <taxon>Bacillati</taxon>
        <taxon>Bacillota</taxon>
        <taxon>Bacilli</taxon>
        <taxon>Bacillales</taxon>
        <taxon>Bacillaceae</taxon>
        <taxon>Ornithinibacillus</taxon>
    </lineage>
</organism>
<sequence>MQRRKRKSVNSIKRFLWIFHLLLFFGALGKAYFDTNVFKVNRVQFRTKKVPVKTKVSILQITDLHNKVYPDQYEKLITTVKNANADMIVLTGDFISRNTDDFTNVYVFMEKIKRAHPHVFFVTGNHELANENVGRFLCGVRDRGITILDNQNITFTKDNTVINVVGVDNASTDHENLSQAFAGIKDNQYTILLSHSPSTVDKYNVIPADLILSGHTHGGQIRLPIIGAVVGPERSLFPRWEKGIFDLGQGQFLYVDSGLGTSGYPVRFLNQSQISLIEIVGDGLGES</sequence>
<dbReference type="Proteomes" id="UP000637359">
    <property type="component" value="Unassembled WGS sequence"/>
</dbReference>
<dbReference type="Gene3D" id="3.60.21.10">
    <property type="match status" value="1"/>
</dbReference>
<reference evidence="4" key="1">
    <citation type="submission" date="2020-08" db="EMBL/GenBank/DDBJ databases">
        <title>Genome public.</title>
        <authorList>
            <person name="Liu C."/>
            <person name="Sun Q."/>
        </authorList>
    </citation>
    <scope>NUCLEOTIDE SEQUENCE</scope>
    <source>
        <strain evidence="4">BX22</strain>
    </source>
</reference>
<dbReference type="InterPro" id="IPR051158">
    <property type="entry name" value="Metallophosphoesterase_sf"/>
</dbReference>
<evidence type="ECO:0000256" key="2">
    <source>
        <dbReference type="ARBA" id="ARBA00022801"/>
    </source>
</evidence>
<dbReference type="SUPFAM" id="SSF56300">
    <property type="entry name" value="Metallo-dependent phosphatases"/>
    <property type="match status" value="1"/>
</dbReference>
<name>A0A923L7V2_9BACI</name>
<dbReference type="GO" id="GO:0046872">
    <property type="term" value="F:metal ion binding"/>
    <property type="evidence" value="ECO:0007669"/>
    <property type="project" value="UniProtKB-KW"/>
</dbReference>
<dbReference type="PANTHER" id="PTHR31302:SF31">
    <property type="entry name" value="PHOSPHODIESTERASE YAEI"/>
    <property type="match status" value="1"/>
</dbReference>
<evidence type="ECO:0000259" key="3">
    <source>
        <dbReference type="Pfam" id="PF00149"/>
    </source>
</evidence>
<dbReference type="PANTHER" id="PTHR31302">
    <property type="entry name" value="TRANSMEMBRANE PROTEIN WITH METALLOPHOSPHOESTERASE DOMAIN-RELATED"/>
    <property type="match status" value="1"/>
</dbReference>
<protein>
    <submittedName>
        <fullName evidence="4">Metallophosphoesterase</fullName>
    </submittedName>
</protein>
<accession>A0A923L7V2</accession>
<dbReference type="CDD" id="cd07385">
    <property type="entry name" value="MPP_YkuE_C"/>
    <property type="match status" value="1"/>
</dbReference>
<feature type="domain" description="Calcineurin-like phosphoesterase" evidence="3">
    <location>
        <begin position="57"/>
        <end position="218"/>
    </location>
</feature>
<evidence type="ECO:0000256" key="1">
    <source>
        <dbReference type="ARBA" id="ARBA00022723"/>
    </source>
</evidence>
<dbReference type="RefSeq" id="WP_186870819.1">
    <property type="nucleotide sequence ID" value="NZ_JACOOL010000012.1"/>
</dbReference>
<dbReference type="Pfam" id="PF00149">
    <property type="entry name" value="Metallophos"/>
    <property type="match status" value="1"/>
</dbReference>
<dbReference type="InterPro" id="IPR004843">
    <property type="entry name" value="Calcineurin-like_PHP"/>
</dbReference>
<dbReference type="EMBL" id="JACOOL010000012">
    <property type="protein sequence ID" value="MBC5638116.1"/>
    <property type="molecule type" value="Genomic_DNA"/>
</dbReference>
<evidence type="ECO:0000313" key="5">
    <source>
        <dbReference type="Proteomes" id="UP000637359"/>
    </source>
</evidence>
<proteinExistence type="predicted"/>
<keyword evidence="5" id="KW-1185">Reference proteome</keyword>
<dbReference type="GO" id="GO:0016020">
    <property type="term" value="C:membrane"/>
    <property type="evidence" value="ECO:0007669"/>
    <property type="project" value="GOC"/>
</dbReference>
<dbReference type="GO" id="GO:0009245">
    <property type="term" value="P:lipid A biosynthetic process"/>
    <property type="evidence" value="ECO:0007669"/>
    <property type="project" value="TreeGrafter"/>
</dbReference>
<dbReference type="AlphaFoldDB" id="A0A923L7V2"/>
<comment type="caution">
    <text evidence="4">The sequence shown here is derived from an EMBL/GenBank/DDBJ whole genome shotgun (WGS) entry which is preliminary data.</text>
</comment>
<dbReference type="GO" id="GO:0008758">
    <property type="term" value="F:UDP-2,3-diacylglucosamine hydrolase activity"/>
    <property type="evidence" value="ECO:0007669"/>
    <property type="project" value="TreeGrafter"/>
</dbReference>
<keyword evidence="2" id="KW-0378">Hydrolase</keyword>